<dbReference type="SUPFAM" id="SSF47473">
    <property type="entry name" value="EF-hand"/>
    <property type="match status" value="1"/>
</dbReference>
<dbReference type="PROSITE" id="PS50222">
    <property type="entry name" value="EF_HAND_2"/>
    <property type="match status" value="3"/>
</dbReference>
<dbReference type="EC" id="1.8.3.2" evidence="2"/>
<keyword evidence="7" id="KW-1015">Disulfide bond</keyword>
<dbReference type="CDD" id="cd00051">
    <property type="entry name" value="EFh"/>
    <property type="match status" value="1"/>
</dbReference>
<keyword evidence="11" id="KW-1185">Reference proteome</keyword>
<dbReference type="OrthoDB" id="543578at2"/>
<dbReference type="FunFam" id="1.10.238.10:FF:000527">
    <property type="entry name" value="Calmodulin-3"/>
    <property type="match status" value="1"/>
</dbReference>
<evidence type="ECO:0000256" key="7">
    <source>
        <dbReference type="ARBA" id="ARBA00023157"/>
    </source>
</evidence>
<feature type="domain" description="EF-hand" evidence="8">
    <location>
        <begin position="119"/>
        <end position="154"/>
    </location>
</feature>
<dbReference type="PANTHER" id="PTHR23048:SF0">
    <property type="entry name" value="CALMODULIN LIKE 3"/>
    <property type="match status" value="1"/>
</dbReference>
<dbReference type="InterPro" id="IPR036774">
    <property type="entry name" value="ERV/ALR_sulphydryl_oxid_sf"/>
</dbReference>
<dbReference type="InterPro" id="IPR002048">
    <property type="entry name" value="EF_hand_dom"/>
</dbReference>
<keyword evidence="4" id="KW-0677">Repeat</keyword>
<name>A0A2G4F4V1_9CYAN</name>
<feature type="domain" description="EF-hand" evidence="8">
    <location>
        <begin position="14"/>
        <end position="49"/>
    </location>
</feature>
<comment type="caution">
    <text evidence="10">The sequence shown here is derived from an EMBL/GenBank/DDBJ whole genome shotgun (WGS) entry which is preliminary data.</text>
</comment>
<keyword evidence="10" id="KW-0418">Kinase</keyword>
<accession>A0A2G4F4V1</accession>
<evidence type="ECO:0000256" key="2">
    <source>
        <dbReference type="ARBA" id="ARBA00012512"/>
    </source>
</evidence>
<keyword evidence="5" id="KW-0274">FAD</keyword>
<dbReference type="GO" id="GO:0016972">
    <property type="term" value="F:thiol oxidase activity"/>
    <property type="evidence" value="ECO:0007669"/>
    <property type="project" value="UniProtKB-EC"/>
</dbReference>
<dbReference type="PANTHER" id="PTHR23048">
    <property type="entry name" value="MYOSIN LIGHT CHAIN 1, 3"/>
    <property type="match status" value="1"/>
</dbReference>
<dbReference type="GO" id="GO:0016460">
    <property type="term" value="C:myosin II complex"/>
    <property type="evidence" value="ECO:0007669"/>
    <property type="project" value="TreeGrafter"/>
</dbReference>
<dbReference type="InterPro" id="IPR018247">
    <property type="entry name" value="EF_Hand_1_Ca_BS"/>
</dbReference>
<dbReference type="Pfam" id="PF04777">
    <property type="entry name" value="Evr1_Alr"/>
    <property type="match status" value="1"/>
</dbReference>
<dbReference type="InterPro" id="IPR017905">
    <property type="entry name" value="ERV/ALR_sulphydryl_oxidase"/>
</dbReference>
<protein>
    <recommendedName>
        <fullName evidence="2">thiol oxidase</fullName>
        <ecNumber evidence="2">1.8.3.2</ecNumber>
    </recommendedName>
</protein>
<evidence type="ECO:0000256" key="5">
    <source>
        <dbReference type="ARBA" id="ARBA00022827"/>
    </source>
</evidence>
<keyword evidence="10" id="KW-0808">Transferase</keyword>
<dbReference type="InterPro" id="IPR050230">
    <property type="entry name" value="CALM/Myosin/TropC-like"/>
</dbReference>
<dbReference type="SMART" id="SM00054">
    <property type="entry name" value="EFh"/>
    <property type="match status" value="4"/>
</dbReference>
<dbReference type="PROSITE" id="PS00018">
    <property type="entry name" value="EF_HAND_1"/>
    <property type="match status" value="1"/>
</dbReference>
<evidence type="ECO:0000313" key="10">
    <source>
        <dbReference type="EMBL" id="PHX56802.1"/>
    </source>
</evidence>
<dbReference type="InterPro" id="IPR011992">
    <property type="entry name" value="EF-hand-dom_pair"/>
</dbReference>
<keyword evidence="6" id="KW-0560">Oxidoreductase</keyword>
<dbReference type="EMBL" id="NXIB02000012">
    <property type="protein sequence ID" value="PHX56802.1"/>
    <property type="molecule type" value="Genomic_DNA"/>
</dbReference>
<feature type="domain" description="EF-hand" evidence="8">
    <location>
        <begin position="50"/>
        <end position="85"/>
    </location>
</feature>
<dbReference type="PROSITE" id="PS51324">
    <property type="entry name" value="ERV_ALR"/>
    <property type="match status" value="1"/>
</dbReference>
<evidence type="ECO:0000313" key="11">
    <source>
        <dbReference type="Proteomes" id="UP000226442"/>
    </source>
</evidence>
<keyword evidence="3" id="KW-0285">Flavoprotein</keyword>
<evidence type="ECO:0000259" key="8">
    <source>
        <dbReference type="PROSITE" id="PS50222"/>
    </source>
</evidence>
<reference evidence="10" key="1">
    <citation type="submission" date="2017-10" db="EMBL/GenBank/DDBJ databases">
        <title>Draft genome sequence of the planktic cyanobacteria Tychonema bourrellyi isolated from alpine lentic freshwater.</title>
        <authorList>
            <person name="Tett A."/>
            <person name="Armanini F."/>
            <person name="Asnicar F."/>
            <person name="Boscaini A."/>
            <person name="Pasolli E."/>
            <person name="Zolfo M."/>
            <person name="Donati C."/>
            <person name="Salmaso N."/>
            <person name="Segata N."/>
        </authorList>
    </citation>
    <scope>NUCLEOTIDE SEQUENCE</scope>
    <source>
        <strain evidence="10">FEM_GT703</strain>
    </source>
</reference>
<evidence type="ECO:0000256" key="1">
    <source>
        <dbReference type="ARBA" id="ARBA00001974"/>
    </source>
</evidence>
<dbReference type="GO" id="GO:0005509">
    <property type="term" value="F:calcium ion binding"/>
    <property type="evidence" value="ECO:0007669"/>
    <property type="project" value="InterPro"/>
</dbReference>
<dbReference type="Pfam" id="PF13499">
    <property type="entry name" value="EF-hand_7"/>
    <property type="match status" value="2"/>
</dbReference>
<evidence type="ECO:0000259" key="9">
    <source>
        <dbReference type="PROSITE" id="PS51324"/>
    </source>
</evidence>
<dbReference type="AlphaFoldDB" id="A0A2G4F4V1"/>
<organism evidence="10 11">
    <name type="scientific">Tychonema bourrellyi FEM_GT703</name>
    <dbReference type="NCBI Taxonomy" id="2040638"/>
    <lineage>
        <taxon>Bacteria</taxon>
        <taxon>Bacillati</taxon>
        <taxon>Cyanobacteriota</taxon>
        <taxon>Cyanophyceae</taxon>
        <taxon>Oscillatoriophycideae</taxon>
        <taxon>Oscillatoriales</taxon>
        <taxon>Microcoleaceae</taxon>
        <taxon>Tychonema</taxon>
    </lineage>
</organism>
<dbReference type="RefSeq" id="WP_096832182.1">
    <property type="nucleotide sequence ID" value="NZ_NXIB02000012.1"/>
</dbReference>
<comment type="cofactor">
    <cofactor evidence="1">
        <name>FAD</name>
        <dbReference type="ChEBI" id="CHEBI:57692"/>
    </cofactor>
</comment>
<dbReference type="GO" id="GO:0016301">
    <property type="term" value="F:kinase activity"/>
    <property type="evidence" value="ECO:0007669"/>
    <property type="project" value="UniProtKB-KW"/>
</dbReference>
<evidence type="ECO:0000256" key="4">
    <source>
        <dbReference type="ARBA" id="ARBA00022737"/>
    </source>
</evidence>
<sequence>MTSVELEKKAMTEEEVAKLWEAFKVFDADGSGAISSEELGQVMRSLGQSPNETELRDMIKEVDVDLSGSIDFEEFKMLMVSQQGDRQSRLKLSFSVFDEDGSGQITKDEMQGVMSQFGLTEQELDEIIKEVDHDGDASIDFEEFCKLVPDESELTTGYQDSPVPIVSTQTTEISDSTAAAIASTATAINEAASATIEPNLQEATTDSDPEIARLKELLAQHPQAEQKRGTSRLQMQIGLFRLIQGAAYRCFRESFSANHQTHLRVRNLPYRIVDFVQFVRISIALYKGLGIVESACNPVLDAVVKSIEDEYARLEARIKNWKAIEKTPEMLAEQKAMLEARGKSASAKEKFAAGVEFAITIKKKSLNLRDIAEGVLAINELNRLRKMELSEEMAPPPAQSEGDPKEYLKKWNRVIVSDASEKIDGAMMPVAYWYEDFTPKLLAAFSVSTAADIPLNTVADEAALNQWYEATKTSGEFGRYGADVVESFPKCAPKQKLMLKQAWRLTHNYLNGVQKRRERMEFGRESGELSQYVSFIDVYIDRSEIKNSQMRVSFPYYIGPAVWRFFHTTAEIVSTKTPQQQTTLVAIFKDFFKLFATMYPCPYCRHHLNAYVVQNKEVEMYPVEYLVLGRDPRLNDFEVSMEAKLSTVVDGDSLRLFFWKLHNTVSSSIARSEEWYHKDEKAFYTTRYWPSIDSELARAKALKHISIATDRMYRLYGMLKPSARLTGVRATLQKLLDKRDEEGIKEACLVAQDYIKELEEAIVTGQFLQETYYFDPDLVDRAPVFSPEEEEFARSGVFVEVA</sequence>
<evidence type="ECO:0000256" key="6">
    <source>
        <dbReference type="ARBA" id="ARBA00023002"/>
    </source>
</evidence>
<dbReference type="Proteomes" id="UP000226442">
    <property type="component" value="Unassembled WGS sequence"/>
</dbReference>
<feature type="domain" description="ERV/ALR sulfhydryl oxidase" evidence="9">
    <location>
        <begin position="550"/>
        <end position="688"/>
    </location>
</feature>
<gene>
    <name evidence="10" type="ORF">CP500_003495</name>
</gene>
<dbReference type="Gene3D" id="1.10.238.10">
    <property type="entry name" value="EF-hand"/>
    <property type="match status" value="2"/>
</dbReference>
<evidence type="ECO:0000256" key="3">
    <source>
        <dbReference type="ARBA" id="ARBA00022630"/>
    </source>
</evidence>
<proteinExistence type="predicted"/>
<dbReference type="Gene3D" id="1.20.120.310">
    <property type="entry name" value="ERV/ALR sulfhydryl oxidase domain"/>
    <property type="match status" value="1"/>
</dbReference>
<dbReference type="SUPFAM" id="SSF69000">
    <property type="entry name" value="FAD-dependent thiol oxidase"/>
    <property type="match status" value="1"/>
</dbReference>